<comment type="cofactor">
    <cofactor evidence="1">
        <name>Mg(2+)</name>
        <dbReference type="ChEBI" id="CHEBI:18420"/>
    </cofactor>
</comment>
<evidence type="ECO:0000313" key="7">
    <source>
        <dbReference type="Proteomes" id="UP000546257"/>
    </source>
</evidence>
<dbReference type="GO" id="GO:0009231">
    <property type="term" value="P:riboflavin biosynthetic process"/>
    <property type="evidence" value="ECO:0007669"/>
    <property type="project" value="TreeGrafter"/>
</dbReference>
<evidence type="ECO:0000256" key="2">
    <source>
        <dbReference type="ARBA" id="ARBA00007958"/>
    </source>
</evidence>
<dbReference type="InterPro" id="IPR036412">
    <property type="entry name" value="HAD-like_sf"/>
</dbReference>
<keyword evidence="4" id="KW-0460">Magnesium</keyword>
<evidence type="ECO:0000256" key="1">
    <source>
        <dbReference type="ARBA" id="ARBA00001946"/>
    </source>
</evidence>
<sequence length="235" mass="25278">MTDAIRAVLFDLDDTLLRYRRSSAALLEESFEAVGVEPVFPVEAYYDQFRRFADETDSVAELRRECFAALCADRGRDPDLGRRVAAVYADERDHRDVEWVAGAHEVVDSFSERYRLGVVTNSPADSARRKIDAAGVDDYAETVVFAGHDTPAKPAAEPFHRALDALGVDPGSAVHVGDSIRSDVAGANAAGLRSVLYAPDGTGDGVADGSGGDRDVPDHRVAALSELRSPPWSGS</sequence>
<dbReference type="AlphaFoldDB" id="A0A7J9SDM8"/>
<keyword evidence="3 6" id="KW-0378">Hydrolase</keyword>
<dbReference type="PANTHER" id="PTHR46470">
    <property type="entry name" value="N-ACYLNEURAMINATE-9-PHOSPHATASE"/>
    <property type="match status" value="1"/>
</dbReference>
<dbReference type="EMBL" id="JACKXD010000001">
    <property type="protein sequence ID" value="MBB6645025.1"/>
    <property type="molecule type" value="Genomic_DNA"/>
</dbReference>
<dbReference type="SUPFAM" id="SSF56784">
    <property type="entry name" value="HAD-like"/>
    <property type="match status" value="1"/>
</dbReference>
<evidence type="ECO:0000256" key="3">
    <source>
        <dbReference type="ARBA" id="ARBA00022801"/>
    </source>
</evidence>
<accession>A0A7J9SDM8</accession>
<evidence type="ECO:0000313" key="6">
    <source>
        <dbReference type="EMBL" id="MBB6645025.1"/>
    </source>
</evidence>
<dbReference type="InterPro" id="IPR051400">
    <property type="entry name" value="HAD-like_hydrolase"/>
</dbReference>
<dbReference type="PANTHER" id="PTHR46470:SF4">
    <property type="entry name" value="5-AMINO-6-(5-PHOSPHO-D-RIBITYLAMINO)URACIL PHOSPHATASE YIGB"/>
    <property type="match status" value="1"/>
</dbReference>
<dbReference type="RefSeq" id="WP_185191406.1">
    <property type="nucleotide sequence ID" value="NZ_JACKXD010000001.1"/>
</dbReference>
<feature type="region of interest" description="Disordered" evidence="5">
    <location>
        <begin position="198"/>
        <end position="218"/>
    </location>
</feature>
<dbReference type="SFLD" id="SFLDS00003">
    <property type="entry name" value="Haloacid_Dehalogenase"/>
    <property type="match status" value="1"/>
</dbReference>
<proteinExistence type="inferred from homology"/>
<dbReference type="InterPro" id="IPR006439">
    <property type="entry name" value="HAD-SF_hydro_IA"/>
</dbReference>
<dbReference type="Gene3D" id="1.20.120.710">
    <property type="entry name" value="Haloacid dehalogenase hydrolase-like domain"/>
    <property type="match status" value="1"/>
</dbReference>
<dbReference type="Proteomes" id="UP000546257">
    <property type="component" value="Unassembled WGS sequence"/>
</dbReference>
<comment type="caution">
    <text evidence="6">The sequence shown here is derived from an EMBL/GenBank/DDBJ whole genome shotgun (WGS) entry which is preliminary data.</text>
</comment>
<comment type="similarity">
    <text evidence="2">Belongs to the HAD-like hydrolase superfamily.</text>
</comment>
<dbReference type="Pfam" id="PF00702">
    <property type="entry name" value="Hydrolase"/>
    <property type="match status" value="1"/>
</dbReference>
<dbReference type="GO" id="GO:0016787">
    <property type="term" value="F:hydrolase activity"/>
    <property type="evidence" value="ECO:0007669"/>
    <property type="project" value="UniProtKB-KW"/>
</dbReference>
<keyword evidence="7" id="KW-1185">Reference proteome</keyword>
<dbReference type="SFLD" id="SFLDG01129">
    <property type="entry name" value="C1.5:_HAD__Beta-PGM__Phosphata"/>
    <property type="match status" value="1"/>
</dbReference>
<name>A0A7J9SDM8_9EURY</name>
<evidence type="ECO:0000256" key="5">
    <source>
        <dbReference type="SAM" id="MobiDB-lite"/>
    </source>
</evidence>
<dbReference type="InterPro" id="IPR023214">
    <property type="entry name" value="HAD_sf"/>
</dbReference>
<dbReference type="NCBIfam" id="TIGR01549">
    <property type="entry name" value="HAD-SF-IA-v1"/>
    <property type="match status" value="1"/>
</dbReference>
<organism evidence="6 7">
    <name type="scientific">Halobellus ruber</name>
    <dbReference type="NCBI Taxonomy" id="2761102"/>
    <lineage>
        <taxon>Archaea</taxon>
        <taxon>Methanobacteriati</taxon>
        <taxon>Methanobacteriota</taxon>
        <taxon>Stenosarchaea group</taxon>
        <taxon>Halobacteria</taxon>
        <taxon>Halobacteriales</taxon>
        <taxon>Haloferacaceae</taxon>
        <taxon>Halobellus</taxon>
    </lineage>
</organism>
<protein>
    <submittedName>
        <fullName evidence="6">HAD family hydrolase</fullName>
    </submittedName>
</protein>
<gene>
    <name evidence="6" type="ORF">H5V44_01695</name>
</gene>
<evidence type="ECO:0000256" key="4">
    <source>
        <dbReference type="ARBA" id="ARBA00022842"/>
    </source>
</evidence>
<reference evidence="6 7" key="1">
    <citation type="submission" date="2020-08" db="EMBL/GenBank/DDBJ databases">
        <authorList>
            <person name="Seo M.-J."/>
        </authorList>
    </citation>
    <scope>NUCLEOTIDE SEQUENCE [LARGE SCALE GENOMIC DNA]</scope>
    <source>
        <strain evidence="6 7">MBLA0160</strain>
    </source>
</reference>
<dbReference type="Gene3D" id="3.40.50.1000">
    <property type="entry name" value="HAD superfamily/HAD-like"/>
    <property type="match status" value="1"/>
</dbReference>